<feature type="region of interest" description="Disordered" evidence="1">
    <location>
        <begin position="149"/>
        <end position="222"/>
    </location>
</feature>
<dbReference type="GO" id="GO:0006368">
    <property type="term" value="P:transcription elongation by RNA polymerase II"/>
    <property type="evidence" value="ECO:0007669"/>
    <property type="project" value="InterPro"/>
</dbReference>
<dbReference type="InterPro" id="IPR042065">
    <property type="entry name" value="E3_ELL-like"/>
</dbReference>
<evidence type="ECO:0000313" key="4">
    <source>
        <dbReference type="Proteomes" id="UP000027195"/>
    </source>
</evidence>
<dbReference type="GO" id="GO:0008023">
    <property type="term" value="C:transcription elongation factor complex"/>
    <property type="evidence" value="ECO:0007669"/>
    <property type="project" value="InterPro"/>
</dbReference>
<feature type="domain" description="RNA polymerase II elongation factor ELL N-terminal" evidence="2">
    <location>
        <begin position="77"/>
        <end position="307"/>
    </location>
</feature>
<evidence type="ECO:0000313" key="3">
    <source>
        <dbReference type="EMBL" id="KDQ21770.1"/>
    </source>
</evidence>
<name>A0A067N479_BOTB1</name>
<dbReference type="InParanoid" id="A0A067N479"/>
<feature type="compositionally biased region" description="Low complexity" evidence="1">
    <location>
        <begin position="439"/>
        <end position="448"/>
    </location>
</feature>
<dbReference type="InterPro" id="IPR036390">
    <property type="entry name" value="WH_DNA-bd_sf"/>
</dbReference>
<feature type="compositionally biased region" description="Low complexity" evidence="1">
    <location>
        <begin position="353"/>
        <end position="363"/>
    </location>
</feature>
<dbReference type="EMBL" id="KL198016">
    <property type="protein sequence ID" value="KDQ21770.1"/>
    <property type="molecule type" value="Genomic_DNA"/>
</dbReference>
<dbReference type="OrthoDB" id="2587563at2759"/>
<dbReference type="HOGENOM" id="CLU_337373_0_0_1"/>
<feature type="compositionally biased region" description="Basic and acidic residues" evidence="1">
    <location>
        <begin position="581"/>
        <end position="594"/>
    </location>
</feature>
<evidence type="ECO:0000256" key="1">
    <source>
        <dbReference type="SAM" id="MobiDB-lite"/>
    </source>
</evidence>
<gene>
    <name evidence="3" type="ORF">BOTBODRAFT_26196</name>
</gene>
<feature type="compositionally biased region" description="Pro residues" evidence="1">
    <location>
        <begin position="531"/>
        <end position="540"/>
    </location>
</feature>
<feature type="compositionally biased region" description="Basic and acidic residues" evidence="1">
    <location>
        <begin position="480"/>
        <end position="491"/>
    </location>
</feature>
<evidence type="ECO:0000259" key="2">
    <source>
        <dbReference type="Pfam" id="PF10390"/>
    </source>
</evidence>
<dbReference type="Proteomes" id="UP000027195">
    <property type="component" value="Unassembled WGS sequence"/>
</dbReference>
<feature type="compositionally biased region" description="Low complexity" evidence="1">
    <location>
        <begin position="405"/>
        <end position="417"/>
    </location>
</feature>
<feature type="compositionally biased region" description="Pro residues" evidence="1">
    <location>
        <begin position="167"/>
        <end position="180"/>
    </location>
</feature>
<feature type="compositionally biased region" description="Basic and acidic residues" evidence="1">
    <location>
        <begin position="610"/>
        <end position="624"/>
    </location>
</feature>
<feature type="compositionally biased region" description="Basic and acidic residues" evidence="1">
    <location>
        <begin position="419"/>
        <end position="428"/>
    </location>
</feature>
<dbReference type="Gene3D" id="1.10.10.2670">
    <property type="entry name" value="E3 ubiquitin-protein ligase"/>
    <property type="match status" value="1"/>
</dbReference>
<protein>
    <recommendedName>
        <fullName evidence="2">RNA polymerase II elongation factor ELL N-terminal domain-containing protein</fullName>
    </recommendedName>
</protein>
<dbReference type="SUPFAM" id="SSF46785">
    <property type="entry name" value="Winged helix' DNA-binding domain"/>
    <property type="match status" value="1"/>
</dbReference>
<proteinExistence type="predicted"/>
<dbReference type="AlphaFoldDB" id="A0A067N479"/>
<reference evidence="4" key="1">
    <citation type="journal article" date="2014" name="Proc. Natl. Acad. Sci. U.S.A.">
        <title>Extensive sampling of basidiomycete genomes demonstrates inadequacy of the white-rot/brown-rot paradigm for wood decay fungi.</title>
        <authorList>
            <person name="Riley R."/>
            <person name="Salamov A.A."/>
            <person name="Brown D.W."/>
            <person name="Nagy L.G."/>
            <person name="Floudas D."/>
            <person name="Held B.W."/>
            <person name="Levasseur A."/>
            <person name="Lombard V."/>
            <person name="Morin E."/>
            <person name="Otillar R."/>
            <person name="Lindquist E.A."/>
            <person name="Sun H."/>
            <person name="LaButti K.M."/>
            <person name="Schmutz J."/>
            <person name="Jabbour D."/>
            <person name="Luo H."/>
            <person name="Baker S.E."/>
            <person name="Pisabarro A.G."/>
            <person name="Walton J.D."/>
            <person name="Blanchette R.A."/>
            <person name="Henrissat B."/>
            <person name="Martin F."/>
            <person name="Cullen D."/>
            <person name="Hibbett D.S."/>
            <person name="Grigoriev I.V."/>
        </authorList>
    </citation>
    <scope>NUCLEOTIDE SEQUENCE [LARGE SCALE GENOMIC DNA]</scope>
    <source>
        <strain evidence="4">FD-172 SS1</strain>
    </source>
</reference>
<feature type="compositionally biased region" description="Pro residues" evidence="1">
    <location>
        <begin position="695"/>
        <end position="709"/>
    </location>
</feature>
<dbReference type="Pfam" id="PF10390">
    <property type="entry name" value="ELL"/>
    <property type="match status" value="1"/>
</dbReference>
<organism evidence="3 4">
    <name type="scientific">Botryobasidium botryosum (strain FD-172 SS1)</name>
    <dbReference type="NCBI Taxonomy" id="930990"/>
    <lineage>
        <taxon>Eukaryota</taxon>
        <taxon>Fungi</taxon>
        <taxon>Dikarya</taxon>
        <taxon>Basidiomycota</taxon>
        <taxon>Agaricomycotina</taxon>
        <taxon>Agaricomycetes</taxon>
        <taxon>Cantharellales</taxon>
        <taxon>Botryobasidiaceae</taxon>
        <taxon>Botryobasidium</taxon>
    </lineage>
</organism>
<feature type="region of interest" description="Disordered" evidence="1">
    <location>
        <begin position="341"/>
        <end position="755"/>
    </location>
</feature>
<accession>A0A067N479</accession>
<keyword evidence="4" id="KW-1185">Reference proteome</keyword>
<sequence>MPIEDPVALQGLASTGGATSKPKRAMILRMSIESVNALKELMISRGPNAKGPPMHIELGTNGSQQGIHIGGQFFDVTGAPEESPHEIYTRRHAAAHSGRVPLQLCANVSNRLQVVRVLDEAVESKIRKRSEQAEKVRTARKVVQLDVAPEAATKAKKRKTTVAKSTLPPPGRHPLPPRPLAAPGTTKQLVAHPNPPRPIASTAVASSRLTPGPRSDPPRDRERVPLQTRIIHCIALTPQTTLQIMKSVEHSNEKEVSDILREVAKADTKLNKSAHVAPLWNLKPETYKDVGVYTWSSYEPAERLRIASDAKRAFDQLGLPPDAPERLNLQRTGDALAAKYPDLYPKSQPSTEPSVASSSRSDSPLPPTRPSAPKVNKVSEPARDGDYAPTTRKGGIIKTSDKAGRASGAKGKGTATKGKAREVSKEGKLPSPDPAAGGTPSTVSSKKLSPPPLALSEEPMRPLKATKRPVGASRVTTVVVKKEPRPRDPPRDGSLTPLPPPSPARHAKSSRASMSGARDSPKPLRTARSPLPLPTSPQPAMPSRMGRASSSDAIGAKRKRPPRDDLEDEIGFIESAARAVYESDSRGEKKELHRAASASSLPLPSKPKRLKEDALTKSEPKDPPSRVASVGRSTPVQASGSSSRSAPAPNGVSVKTVSRSEPPKTNGVGGGGHGSRRKRVAEHSYTSSDEESAPTPQPSRPAGLPPRPASPRVKPSAASSAPPRQRPHSHPTAVEAPSPPKQKPRPPKFTGPPLTVLLGPLPTEHSALRERWSDCYVHYSSLWARLTAEMHQSEKLLRNNGNDDAVDDEDVEMLDADEVESMKRAYNALHQKLKDIREALGFRD</sequence>
<feature type="compositionally biased region" description="Low complexity" evidence="1">
    <location>
        <begin position="635"/>
        <end position="649"/>
    </location>
</feature>
<dbReference type="InterPro" id="IPR019464">
    <property type="entry name" value="ELL_N"/>
</dbReference>